<evidence type="ECO:0000313" key="3">
    <source>
        <dbReference type="EMBL" id="VDK19294.1"/>
    </source>
</evidence>
<dbReference type="Proteomes" id="UP000267096">
    <property type="component" value="Unassembled WGS sequence"/>
</dbReference>
<dbReference type="Gene3D" id="3.30.200.20">
    <property type="entry name" value="Phosphorylase Kinase, domain 1"/>
    <property type="match status" value="1"/>
</dbReference>
<dbReference type="Gene3D" id="1.10.510.10">
    <property type="entry name" value="Transferase(Phosphotransferase) domain 1"/>
    <property type="match status" value="1"/>
</dbReference>
<feature type="domain" description="Protein kinase" evidence="2">
    <location>
        <begin position="35"/>
        <end position="236"/>
    </location>
</feature>
<reference evidence="5" key="1">
    <citation type="submission" date="2017-02" db="UniProtKB">
        <authorList>
            <consortium name="WormBaseParasite"/>
        </authorList>
    </citation>
    <scope>IDENTIFICATION</scope>
</reference>
<dbReference type="EMBL" id="UYRR01002132">
    <property type="protein sequence ID" value="VDK19294.1"/>
    <property type="molecule type" value="Genomic_DNA"/>
</dbReference>
<keyword evidence="1" id="KW-0547">Nucleotide-binding</keyword>
<dbReference type="GO" id="GO:0005524">
    <property type="term" value="F:ATP binding"/>
    <property type="evidence" value="ECO:0007669"/>
    <property type="project" value="UniProtKB-UniRule"/>
</dbReference>
<name>A0A0M3J330_ANISI</name>
<evidence type="ECO:0000313" key="4">
    <source>
        <dbReference type="Proteomes" id="UP000267096"/>
    </source>
</evidence>
<evidence type="ECO:0000313" key="5">
    <source>
        <dbReference type="WBParaSite" id="ASIM_0000194201-mRNA-1"/>
    </source>
</evidence>
<dbReference type="InterPro" id="IPR000719">
    <property type="entry name" value="Prot_kinase_dom"/>
</dbReference>
<evidence type="ECO:0000259" key="2">
    <source>
        <dbReference type="PROSITE" id="PS50011"/>
    </source>
</evidence>
<keyword evidence="1" id="KW-0067">ATP-binding</keyword>
<dbReference type="InterPro" id="IPR011009">
    <property type="entry name" value="Kinase-like_dom_sf"/>
</dbReference>
<gene>
    <name evidence="3" type="ORF">ASIM_LOCUS1813</name>
</gene>
<reference evidence="3 4" key="2">
    <citation type="submission" date="2018-11" db="EMBL/GenBank/DDBJ databases">
        <authorList>
            <consortium name="Pathogen Informatics"/>
        </authorList>
    </citation>
    <scope>NUCLEOTIDE SEQUENCE [LARGE SCALE GENOMIC DNA]</scope>
</reference>
<keyword evidence="4" id="KW-1185">Reference proteome</keyword>
<dbReference type="PROSITE" id="PS00107">
    <property type="entry name" value="PROTEIN_KINASE_ATP"/>
    <property type="match status" value="1"/>
</dbReference>
<dbReference type="PANTHER" id="PTHR11909">
    <property type="entry name" value="CASEIN KINASE-RELATED"/>
    <property type="match status" value="1"/>
</dbReference>
<dbReference type="SUPFAM" id="SSF56112">
    <property type="entry name" value="Protein kinase-like (PK-like)"/>
    <property type="match status" value="1"/>
</dbReference>
<dbReference type="AlphaFoldDB" id="A0A0M3J330"/>
<feature type="binding site" evidence="1">
    <location>
        <position position="71"/>
    </location>
    <ligand>
        <name>ATP</name>
        <dbReference type="ChEBI" id="CHEBI:30616"/>
    </ligand>
</feature>
<dbReference type="WBParaSite" id="ASIM_0000194201-mRNA-1">
    <property type="protein sequence ID" value="ASIM_0000194201-mRNA-1"/>
    <property type="gene ID" value="ASIM_0000194201"/>
</dbReference>
<evidence type="ECO:0000256" key="1">
    <source>
        <dbReference type="PROSITE-ProRule" id="PRU10141"/>
    </source>
</evidence>
<organism evidence="5">
    <name type="scientific">Anisakis simplex</name>
    <name type="common">Herring worm</name>
    <dbReference type="NCBI Taxonomy" id="6269"/>
    <lineage>
        <taxon>Eukaryota</taxon>
        <taxon>Metazoa</taxon>
        <taxon>Ecdysozoa</taxon>
        <taxon>Nematoda</taxon>
        <taxon>Chromadorea</taxon>
        <taxon>Rhabditida</taxon>
        <taxon>Spirurina</taxon>
        <taxon>Ascaridomorpha</taxon>
        <taxon>Ascaridoidea</taxon>
        <taxon>Anisakidae</taxon>
        <taxon>Anisakis</taxon>
        <taxon>Anisakis simplex complex</taxon>
    </lineage>
</organism>
<dbReference type="OrthoDB" id="248495at2759"/>
<accession>A0A0M3J330</accession>
<dbReference type="GO" id="GO:0004672">
    <property type="term" value="F:protein kinase activity"/>
    <property type="evidence" value="ECO:0007669"/>
    <property type="project" value="InterPro"/>
</dbReference>
<proteinExistence type="predicted"/>
<dbReference type="InterPro" id="IPR017441">
    <property type="entry name" value="Protein_kinase_ATP_BS"/>
</dbReference>
<dbReference type="PROSITE" id="PS50011">
    <property type="entry name" value="PROTEIN_KINASE_DOM"/>
    <property type="match status" value="1"/>
</dbReference>
<dbReference type="InterPro" id="IPR050235">
    <property type="entry name" value="CK1_Ser-Thr_kinase"/>
</dbReference>
<protein>
    <submittedName>
        <fullName evidence="5">Protein kinase domain-containing protein</fullName>
    </submittedName>
</protein>
<sequence length="236" mass="27097">MAIDQSQCPGLITSQKFGRNAPPYLKNGIILFQKYRIENMIGGGGFGQVYRMVDEVGLEKFKRTGTRLAMKIELEQHEPARMVLEHKVLMALQGTPHIPYFVNMSTAKHSLGLGVGMRWTMSVSTRFPNISSRFLTILIWWWRLHLSVGCGSYESFNYIVMELLGSNLSELRRQQRRRRFTVATVMRVGKQCCAALKSVHDIGYIHRFRFFLLFITQTLLRRATVVAWSRALCCSA</sequence>